<feature type="region of interest" description="Disordered" evidence="6">
    <location>
        <begin position="817"/>
        <end position="838"/>
    </location>
</feature>
<evidence type="ECO:0000256" key="7">
    <source>
        <dbReference type="SAM" id="Phobius"/>
    </source>
</evidence>
<feature type="transmembrane region" description="Helical" evidence="7">
    <location>
        <begin position="683"/>
        <end position="707"/>
    </location>
</feature>
<feature type="transmembrane region" description="Helical" evidence="7">
    <location>
        <begin position="399"/>
        <end position="423"/>
    </location>
</feature>
<feature type="transmembrane region" description="Helical" evidence="7">
    <location>
        <begin position="321"/>
        <end position="345"/>
    </location>
</feature>
<evidence type="ECO:0000313" key="10">
    <source>
        <dbReference type="Proteomes" id="UP000238220"/>
    </source>
</evidence>
<keyword evidence="3 7" id="KW-0812">Transmembrane</keyword>
<keyword evidence="2" id="KW-1003">Cell membrane</keyword>
<dbReference type="PANTHER" id="PTHR33406">
    <property type="entry name" value="MEMBRANE PROTEIN MJ1562-RELATED"/>
    <property type="match status" value="1"/>
</dbReference>
<dbReference type="InterPro" id="IPR050545">
    <property type="entry name" value="Mycobact_MmpL"/>
</dbReference>
<dbReference type="InterPro" id="IPR000731">
    <property type="entry name" value="SSD"/>
</dbReference>
<dbReference type="GO" id="GO:0005886">
    <property type="term" value="C:plasma membrane"/>
    <property type="evidence" value="ECO:0007669"/>
    <property type="project" value="UniProtKB-SubCell"/>
</dbReference>
<name>A0A2S5TE07_9GAMM</name>
<dbReference type="Proteomes" id="UP000238220">
    <property type="component" value="Unassembled WGS sequence"/>
</dbReference>
<feature type="transmembrane region" description="Helical" evidence="7">
    <location>
        <begin position="786"/>
        <end position="810"/>
    </location>
</feature>
<dbReference type="PROSITE" id="PS50156">
    <property type="entry name" value="SSD"/>
    <property type="match status" value="1"/>
</dbReference>
<evidence type="ECO:0000256" key="6">
    <source>
        <dbReference type="SAM" id="MobiDB-lite"/>
    </source>
</evidence>
<feature type="transmembrane region" description="Helical" evidence="7">
    <location>
        <begin position="294"/>
        <end position="315"/>
    </location>
</feature>
<accession>A0A2S5TE07</accession>
<gene>
    <name evidence="9" type="ORF">C3942_14840</name>
</gene>
<feature type="transmembrane region" description="Helical" evidence="7">
    <location>
        <begin position="268"/>
        <end position="287"/>
    </location>
</feature>
<evidence type="ECO:0000259" key="8">
    <source>
        <dbReference type="PROSITE" id="PS50156"/>
    </source>
</evidence>
<dbReference type="Gene3D" id="1.20.1640.10">
    <property type="entry name" value="Multidrug efflux transporter AcrB transmembrane domain"/>
    <property type="match status" value="2"/>
</dbReference>
<comment type="subcellular location">
    <subcellularLocation>
        <location evidence="1">Cell membrane</location>
        <topology evidence="1">Multi-pass membrane protein</topology>
    </subcellularLocation>
</comment>
<dbReference type="PANTHER" id="PTHR33406:SF10">
    <property type="entry name" value="SSD DOMAIN-CONTAINING PROTEIN"/>
    <property type="match status" value="1"/>
</dbReference>
<comment type="caution">
    <text evidence="9">The sequence shown here is derived from an EMBL/GenBank/DDBJ whole genome shotgun (WGS) entry which is preliminary data.</text>
</comment>
<keyword evidence="10" id="KW-1185">Reference proteome</keyword>
<protein>
    <recommendedName>
        <fullName evidence="8">SSD domain-containing protein</fullName>
    </recommendedName>
</protein>
<evidence type="ECO:0000256" key="2">
    <source>
        <dbReference type="ARBA" id="ARBA00022475"/>
    </source>
</evidence>
<dbReference type="EMBL" id="PSNW01000008">
    <property type="protein sequence ID" value="PPE73219.1"/>
    <property type="molecule type" value="Genomic_DNA"/>
</dbReference>
<feature type="transmembrane region" description="Helical" evidence="7">
    <location>
        <begin position="727"/>
        <end position="743"/>
    </location>
</feature>
<dbReference type="Pfam" id="PF03176">
    <property type="entry name" value="MMPL"/>
    <property type="match status" value="2"/>
</dbReference>
<proteinExistence type="predicted"/>
<feature type="transmembrane region" description="Helical" evidence="7">
    <location>
        <begin position="755"/>
        <end position="774"/>
    </location>
</feature>
<keyword evidence="5 7" id="KW-0472">Membrane</keyword>
<keyword evidence="4 7" id="KW-1133">Transmembrane helix</keyword>
<dbReference type="OrthoDB" id="5963930at2"/>
<dbReference type="AlphaFoldDB" id="A0A2S5TE07"/>
<dbReference type="InterPro" id="IPR004869">
    <property type="entry name" value="MMPL_dom"/>
</dbReference>
<evidence type="ECO:0000256" key="3">
    <source>
        <dbReference type="ARBA" id="ARBA00022692"/>
    </source>
</evidence>
<evidence type="ECO:0000256" key="5">
    <source>
        <dbReference type="ARBA" id="ARBA00023136"/>
    </source>
</evidence>
<feature type="transmembrane region" description="Helical" evidence="7">
    <location>
        <begin position="658"/>
        <end position="676"/>
    </location>
</feature>
<dbReference type="SUPFAM" id="SSF82866">
    <property type="entry name" value="Multidrug efflux transporter AcrB transmembrane domain"/>
    <property type="match status" value="2"/>
</dbReference>
<evidence type="ECO:0000313" key="9">
    <source>
        <dbReference type="EMBL" id="PPE73219.1"/>
    </source>
</evidence>
<organism evidence="9 10">
    <name type="scientific">Solimonas fluminis</name>
    <dbReference type="NCBI Taxonomy" id="2086571"/>
    <lineage>
        <taxon>Bacteria</taxon>
        <taxon>Pseudomonadati</taxon>
        <taxon>Pseudomonadota</taxon>
        <taxon>Gammaproteobacteria</taxon>
        <taxon>Nevskiales</taxon>
        <taxon>Nevskiaceae</taxon>
        <taxon>Solimonas</taxon>
    </lineage>
</organism>
<sequence length="838" mass="92386">MAVSAMHLKPDAGFEKQIPLEHPYMKVFKQYEQAFGGANLISIALIRRDRTDGQGIYEPRFLEHLRRITDDVFFLPGVDRSRVSSLFTPGVRYIEVVEGGFGSGDVVPRNYQPTPEMLQLIRGNVAKAGVIGRLVSADQNGAMIVGELLEHDPATGEKLDYRWVARELERIRGRYASPQRWQWVARADVEGFKAGEVVSTRYSAPLWAPGFFHVMADRERADEALRLVKRSELELRQDANPDYDPSFTIHIIGFAKVVGDVTDASLEVVGFFFVALVLTMLLLWAFCGSWRLSLLPLSAAITAVIWELGLLHLAGFGLDPFAILVPFLILSIGVSHGVQYINGWGNEVAVNQRNPLDASIETFRRLFIPGTVAILTNVIGFATLAFINIEIVREMAINAALGMAAVIVTNKVMLPIVLSWVSLPDVEQFRRRQQRRVELGDRLWRRLARFAETRYAVPTLGVALLSLAWALWMYPQLTIGDQQVGVPELKPDGRYNRDSQAIVSNFAIGVDLLKVVAVVGEYGCVKPEKMEAIDRFAWHMQNTEGVQSVLALPQLARVIRGAWFEDAPKWRVLPRNEEGFGNIAGMVPSSLGLNNPDCSVMPVLVFTRDHRAETIQRIVDATKAFDEANRDSGVEFQLASGNVGVMAATNEEIRAREIVVIVWVHLTLLIFVWISFRSLASVICIIGPLVLCSLLTYGGMATIGIGMKSATLPVAAFGVGIGVDDGIYLWSVLAAMLAGGLPLRQAFLEALRHTGKAVIFTSLSLIIAVVTWLFSDLQFQHDMGLLLLFMFTTNLFGAILLLPALAWAVLRQRGPEPSAGGTIETGQPPAQGRGGPTP</sequence>
<evidence type="ECO:0000256" key="1">
    <source>
        <dbReference type="ARBA" id="ARBA00004651"/>
    </source>
</evidence>
<reference evidence="9 10" key="1">
    <citation type="submission" date="2018-02" db="EMBL/GenBank/DDBJ databases">
        <title>Genome sequencing of Solimonas sp. HR-BB.</title>
        <authorList>
            <person name="Lee Y."/>
            <person name="Jeon C.O."/>
        </authorList>
    </citation>
    <scope>NUCLEOTIDE SEQUENCE [LARGE SCALE GENOMIC DNA]</scope>
    <source>
        <strain evidence="9 10">HR-BB</strain>
    </source>
</reference>
<feature type="transmembrane region" description="Helical" evidence="7">
    <location>
        <begin position="455"/>
        <end position="474"/>
    </location>
</feature>
<feature type="transmembrane region" description="Helical" evidence="7">
    <location>
        <begin position="366"/>
        <end position="387"/>
    </location>
</feature>
<feature type="domain" description="SSD" evidence="8">
    <location>
        <begin position="259"/>
        <end position="420"/>
    </location>
</feature>
<evidence type="ECO:0000256" key="4">
    <source>
        <dbReference type="ARBA" id="ARBA00022989"/>
    </source>
</evidence>